<dbReference type="EC" id="1.1.2.3" evidence="7"/>
<keyword evidence="8" id="KW-1185">Reference proteome</keyword>
<dbReference type="Gene3D" id="3.20.20.70">
    <property type="entry name" value="Aldolase class I"/>
    <property type="match status" value="1"/>
</dbReference>
<dbReference type="InterPro" id="IPR037396">
    <property type="entry name" value="FMN_HAD"/>
</dbReference>
<dbReference type="RefSeq" id="WP_076703142.1">
    <property type="nucleotide sequence ID" value="NZ_CP015093.1"/>
</dbReference>
<accession>A0A1P8UXA8</accession>
<dbReference type="GO" id="GO:0004460">
    <property type="term" value="F:L-lactate dehydrogenase (cytochrome) activity"/>
    <property type="evidence" value="ECO:0007669"/>
    <property type="project" value="UniProtKB-EC"/>
</dbReference>
<dbReference type="InterPro" id="IPR008259">
    <property type="entry name" value="FMN_hydac_DH_AS"/>
</dbReference>
<feature type="binding site" evidence="5">
    <location>
        <position position="147"/>
    </location>
    <ligand>
        <name>glyoxylate</name>
        <dbReference type="ChEBI" id="CHEBI:36655"/>
    </ligand>
</feature>
<feature type="binding site" evidence="5">
    <location>
        <position position="145"/>
    </location>
    <ligand>
        <name>FMN</name>
        <dbReference type="ChEBI" id="CHEBI:58210"/>
    </ligand>
</feature>
<dbReference type="EMBL" id="CP015093">
    <property type="protein sequence ID" value="APZ54017.1"/>
    <property type="molecule type" value="Genomic_DNA"/>
</dbReference>
<feature type="binding site" evidence="5">
    <location>
        <position position="295"/>
    </location>
    <ligand>
        <name>glyoxylate</name>
        <dbReference type="ChEBI" id="CHEBI:36655"/>
    </ligand>
</feature>
<dbReference type="PIRSF" id="PIRSF000138">
    <property type="entry name" value="Al-hdrx_acd_dh"/>
    <property type="match status" value="1"/>
</dbReference>
<reference evidence="7 8" key="1">
    <citation type="submission" date="2016-04" db="EMBL/GenBank/DDBJ databases">
        <title>Deep-sea bacteria in the southern Pacific.</title>
        <authorList>
            <person name="Tang K."/>
        </authorList>
    </citation>
    <scope>NUCLEOTIDE SEQUENCE [LARGE SCALE GENOMIC DNA]</scope>
    <source>
        <strain evidence="7 8">JLT2014</strain>
    </source>
</reference>
<evidence type="ECO:0000313" key="7">
    <source>
        <dbReference type="EMBL" id="APZ54017.1"/>
    </source>
</evidence>
<proteinExistence type="inferred from homology"/>
<dbReference type="SUPFAM" id="SSF51395">
    <property type="entry name" value="FMN-linked oxidoreductases"/>
    <property type="match status" value="1"/>
</dbReference>
<evidence type="ECO:0000313" key="8">
    <source>
        <dbReference type="Proteomes" id="UP000187059"/>
    </source>
</evidence>
<dbReference type="Pfam" id="PF01070">
    <property type="entry name" value="FMN_dh"/>
    <property type="match status" value="1"/>
</dbReference>
<evidence type="ECO:0000259" key="6">
    <source>
        <dbReference type="PROSITE" id="PS51349"/>
    </source>
</evidence>
<dbReference type="InterPro" id="IPR000262">
    <property type="entry name" value="FMN-dep_DH"/>
</dbReference>
<dbReference type="STRING" id="1250539.Ga0080574_TMP3683"/>
<comment type="cofactor">
    <cofactor evidence="1">
        <name>FMN</name>
        <dbReference type="ChEBI" id="CHEBI:58210"/>
    </cofactor>
</comment>
<feature type="binding site" evidence="5">
    <location>
        <begin position="326"/>
        <end position="330"/>
    </location>
    <ligand>
        <name>FMN</name>
        <dbReference type="ChEBI" id="CHEBI:58210"/>
    </ligand>
</feature>
<feature type="binding site" evidence="5">
    <location>
        <position position="184"/>
    </location>
    <ligand>
        <name>glyoxylate</name>
        <dbReference type="ChEBI" id="CHEBI:36655"/>
    </ligand>
</feature>
<protein>
    <submittedName>
        <fullName evidence="7">L-lactate dehydrogenase (Cytochrome)</fullName>
        <ecNumber evidence="7">1.1.2.3</ecNumber>
    </submittedName>
</protein>
<feature type="binding site" evidence="5">
    <location>
        <position position="175"/>
    </location>
    <ligand>
        <name>FMN</name>
        <dbReference type="ChEBI" id="CHEBI:58210"/>
    </ligand>
</feature>
<name>A0A1P8UXA8_9RHOB</name>
<dbReference type="KEGG" id="paby:Ga0080574_TMP3683"/>
<feature type="binding site" evidence="5">
    <location>
        <position position="293"/>
    </location>
    <ligand>
        <name>FMN</name>
        <dbReference type="ChEBI" id="CHEBI:58210"/>
    </ligand>
</feature>
<dbReference type="AlphaFoldDB" id="A0A1P8UXA8"/>
<feature type="active site" description="Proton acceptor" evidence="4">
    <location>
        <position position="295"/>
    </location>
</feature>
<evidence type="ECO:0000256" key="4">
    <source>
        <dbReference type="PIRSR" id="PIRSR000138-1"/>
    </source>
</evidence>
<organism evidence="7 8">
    <name type="scientific">Salipiger abyssi</name>
    <dbReference type="NCBI Taxonomy" id="1250539"/>
    <lineage>
        <taxon>Bacteria</taxon>
        <taxon>Pseudomonadati</taxon>
        <taxon>Pseudomonadota</taxon>
        <taxon>Alphaproteobacteria</taxon>
        <taxon>Rhodobacterales</taxon>
        <taxon>Roseobacteraceae</taxon>
        <taxon>Salipiger</taxon>
    </lineage>
</organism>
<dbReference type="InterPro" id="IPR012133">
    <property type="entry name" value="Alpha-hydoxy_acid_DH_FMN"/>
</dbReference>
<feature type="binding site" evidence="5">
    <location>
        <position position="271"/>
    </location>
    <ligand>
        <name>FMN</name>
        <dbReference type="ChEBI" id="CHEBI:58210"/>
    </ligand>
</feature>
<dbReference type="OrthoDB" id="9770452at2"/>
<dbReference type="PROSITE" id="PS00557">
    <property type="entry name" value="FMN_HYDROXY_ACID_DH_1"/>
    <property type="match status" value="1"/>
</dbReference>
<evidence type="ECO:0000256" key="2">
    <source>
        <dbReference type="ARBA" id="ARBA00023002"/>
    </source>
</evidence>
<feature type="binding site" evidence="5">
    <location>
        <position position="298"/>
    </location>
    <ligand>
        <name>glyoxylate</name>
        <dbReference type="ChEBI" id="CHEBI:36655"/>
    </ligand>
</feature>
<keyword evidence="2 7" id="KW-0560">Oxidoreductase</keyword>
<dbReference type="PROSITE" id="PS51349">
    <property type="entry name" value="FMN_HYDROXY_ACID_DH_2"/>
    <property type="match status" value="1"/>
</dbReference>
<dbReference type="PANTHER" id="PTHR10578">
    <property type="entry name" value="S -2-HYDROXY-ACID OXIDASE-RELATED"/>
    <property type="match status" value="1"/>
</dbReference>
<gene>
    <name evidence="7" type="ORF">Ga0080574_TMP3683</name>
</gene>
<keyword evidence="5" id="KW-0288">FMN</keyword>
<dbReference type="InterPro" id="IPR013785">
    <property type="entry name" value="Aldolase_TIM"/>
</dbReference>
<dbReference type="GO" id="GO:0010181">
    <property type="term" value="F:FMN binding"/>
    <property type="evidence" value="ECO:0007669"/>
    <property type="project" value="InterPro"/>
</dbReference>
<dbReference type="CDD" id="cd02809">
    <property type="entry name" value="alpha_hydroxyacid_oxid_FMN"/>
    <property type="match status" value="1"/>
</dbReference>
<comment type="similarity">
    <text evidence="3">Belongs to the FMN-dependent alpha-hydroxy acid dehydrogenase family.</text>
</comment>
<evidence type="ECO:0000256" key="1">
    <source>
        <dbReference type="ARBA" id="ARBA00001917"/>
    </source>
</evidence>
<dbReference type="Proteomes" id="UP000187059">
    <property type="component" value="Chromosome"/>
</dbReference>
<feature type="domain" description="FMN hydroxy acid dehydrogenase" evidence="6">
    <location>
        <begin position="17"/>
        <end position="400"/>
    </location>
</feature>
<dbReference type="PANTHER" id="PTHR10578:SF143">
    <property type="entry name" value="FMN-DEPENDENT ALPHA-HYDROXY ACID DEHYDROGENASE PB1A11.03"/>
    <property type="match status" value="1"/>
</dbReference>
<feature type="binding site" evidence="5">
    <location>
        <begin position="95"/>
        <end position="97"/>
    </location>
    <ligand>
        <name>FMN</name>
        <dbReference type="ChEBI" id="CHEBI:58210"/>
    </ligand>
</feature>
<sequence length="403" mass="43159">MAKSAWGPGSRSGRAAQMTYAAPTYEFLEDRARRRVPKFAFDFVQGGTGADWGVEVNRRALDAIEIVPRYGDLRKADPAATLFGRNYSAPIGIAPTGMDALIWPGATLSLARAAKDGDIPYITGTLANSTMEEVASVAGGNTWLQLYGFPRDDHKVTFDMIARAKAAGVTAIVATLDAPVRAKRPRDLNNRLVVPFRPTPRTVWEVATAPAWSMALLRHGAPKFANIDRYVEGKPTLDRVAGFVQKELVGSFSWEEIARMRRVWDGALIVKGVLHPDDAVSAVEAGVDGILVSNHGGRQSDAAPSPADVLPIIRDKVDGKATLLFDSGVRSGLDVARALALGAEAAFCGRAFLYALAALGDDGGSHFAGLIREEFAVTMAQSGAWSVSDLPNVTIRHRDAYSA</sequence>
<evidence type="ECO:0000256" key="5">
    <source>
        <dbReference type="PIRSR" id="PIRSR000138-2"/>
    </source>
</evidence>
<keyword evidence="5" id="KW-0285">Flavoprotein</keyword>
<evidence type="ECO:0000256" key="3">
    <source>
        <dbReference type="ARBA" id="ARBA00024042"/>
    </source>
</evidence>
<feature type="binding site" evidence="5">
    <location>
        <begin position="349"/>
        <end position="350"/>
    </location>
    <ligand>
        <name>FMN</name>
        <dbReference type="ChEBI" id="CHEBI:58210"/>
    </ligand>
</feature>